<dbReference type="InterPro" id="IPR029063">
    <property type="entry name" value="SAM-dependent_MTases_sf"/>
</dbReference>
<gene>
    <name evidence="11" type="ORF">IMC76_07645</name>
</gene>
<dbReference type="GO" id="GO:0008170">
    <property type="term" value="F:N-methyltransferase activity"/>
    <property type="evidence" value="ECO:0007669"/>
    <property type="project" value="InterPro"/>
</dbReference>
<dbReference type="RefSeq" id="WP_025803433.1">
    <property type="nucleotide sequence ID" value="NZ_CP053842.1"/>
</dbReference>
<comment type="similarity">
    <text evidence="1">Belongs to the N(4)/N(6)-methyltransferase family.</text>
</comment>
<dbReference type="AlphaFoldDB" id="A0A7M1LGU7"/>
<name>A0A7M1LGU7_9BACT</name>
<dbReference type="Gene3D" id="1.20.1260.30">
    <property type="match status" value="1"/>
</dbReference>
<feature type="domain" description="N6 adenine-specific DNA methyltransferase N-terminal" evidence="10">
    <location>
        <begin position="10"/>
        <end position="163"/>
    </location>
</feature>
<dbReference type="Proteomes" id="UP000594749">
    <property type="component" value="Chromosome"/>
</dbReference>
<keyword evidence="8" id="KW-0175">Coiled coil</keyword>
<evidence type="ECO:0000259" key="9">
    <source>
        <dbReference type="Pfam" id="PF02384"/>
    </source>
</evidence>
<proteinExistence type="inferred from homology"/>
<dbReference type="InterPro" id="IPR038333">
    <property type="entry name" value="T1MK-like_N_sf"/>
</dbReference>
<dbReference type="EMBL" id="CP063078">
    <property type="protein sequence ID" value="QOQ87076.1"/>
    <property type="molecule type" value="Genomic_DNA"/>
</dbReference>
<keyword evidence="5" id="KW-0949">S-adenosyl-L-methionine</keyword>
<dbReference type="InterPro" id="IPR002052">
    <property type="entry name" value="DNA_methylase_N6_adenine_CS"/>
</dbReference>
<dbReference type="GO" id="GO:0032259">
    <property type="term" value="P:methylation"/>
    <property type="evidence" value="ECO:0007669"/>
    <property type="project" value="UniProtKB-KW"/>
</dbReference>
<keyword evidence="12" id="KW-1185">Reference proteome</keyword>
<dbReference type="InterPro" id="IPR004546">
    <property type="entry name" value="Restrct_endonuc_T1M"/>
</dbReference>
<dbReference type="GO" id="GO:0003677">
    <property type="term" value="F:DNA binding"/>
    <property type="evidence" value="ECO:0007669"/>
    <property type="project" value="InterPro"/>
</dbReference>
<evidence type="ECO:0000256" key="7">
    <source>
        <dbReference type="ARBA" id="ARBA00047942"/>
    </source>
</evidence>
<evidence type="ECO:0000256" key="3">
    <source>
        <dbReference type="ARBA" id="ARBA00022603"/>
    </source>
</evidence>
<dbReference type="PANTHER" id="PTHR42933:SF1">
    <property type="entry name" value="SITE-SPECIFIC DNA-METHYLTRANSFERASE (ADENINE-SPECIFIC)"/>
    <property type="match status" value="1"/>
</dbReference>
<dbReference type="CDD" id="cd02440">
    <property type="entry name" value="AdoMet_MTases"/>
    <property type="match status" value="1"/>
</dbReference>
<accession>A0A7M1LGU7</accession>
<dbReference type="OrthoDB" id="9761012at2"/>
<evidence type="ECO:0000256" key="1">
    <source>
        <dbReference type="ARBA" id="ARBA00006594"/>
    </source>
</evidence>
<evidence type="ECO:0000256" key="5">
    <source>
        <dbReference type="ARBA" id="ARBA00022691"/>
    </source>
</evidence>
<comment type="catalytic activity">
    <reaction evidence="7">
        <text>a 2'-deoxyadenosine in DNA + S-adenosyl-L-methionine = an N(6)-methyl-2'-deoxyadenosine in DNA + S-adenosyl-L-homocysteine + H(+)</text>
        <dbReference type="Rhea" id="RHEA:15197"/>
        <dbReference type="Rhea" id="RHEA-COMP:12418"/>
        <dbReference type="Rhea" id="RHEA-COMP:12419"/>
        <dbReference type="ChEBI" id="CHEBI:15378"/>
        <dbReference type="ChEBI" id="CHEBI:57856"/>
        <dbReference type="ChEBI" id="CHEBI:59789"/>
        <dbReference type="ChEBI" id="CHEBI:90615"/>
        <dbReference type="ChEBI" id="CHEBI:90616"/>
        <dbReference type="EC" id="2.1.1.72"/>
    </reaction>
</comment>
<sequence length="519" mass="59608">MSETLQRDELHRKIWKVADDVRGAVDGWDFKQYILGILFYRFICENLRDYFNENERIAGDLEFDYAKISDEDALQDFKPGTVKEKGFFILPSELFENVVKNAKKNENLNTNLANIFKNIEKSAIGFDSEDDIKGLFDDIDTTNNRLGSTVKEKNERLVKILQGISEINFGKFEDNKIDAFGDAYEFLISNYASNAGKSGGEFFTPQSVSKLLAKIVTHKKESINKVYDPACGSGSLLLQIIKQFDKNKIEDGFFGQEINITIYNMARMNMFLHNINYNKFNIKRGDTLLNPLHNNDKPFDAIVSNPPYGIKWIGDNDPTLINDERYAPAGRLAPKNYADFAFIMHSLSYLSSKGRAAIVCFPGIFYRKGAEKTIREYLVDNNFIDAIIQLPSNLFFGTSIATCILVMAKNKIDNKILFIDASNEFKKETNNNILSDENIEKILDEFDKRSDKEYFSRYVSFDEIKENEYNLSVSSYVEKEDLREKIDIKKLNLEISEVVKNISNLRSQIDEIVKEIEIL</sequence>
<dbReference type="Pfam" id="PF12161">
    <property type="entry name" value="HsdM_N"/>
    <property type="match status" value="1"/>
</dbReference>
<dbReference type="PROSITE" id="PS00092">
    <property type="entry name" value="N6_MTASE"/>
    <property type="match status" value="1"/>
</dbReference>
<keyword evidence="4 11" id="KW-0808">Transferase</keyword>
<feature type="coiled-coil region" evidence="8">
    <location>
        <begin position="488"/>
        <end position="515"/>
    </location>
</feature>
<dbReference type="PANTHER" id="PTHR42933">
    <property type="entry name" value="SLR6095 PROTEIN"/>
    <property type="match status" value="1"/>
</dbReference>
<dbReference type="NCBIfam" id="TIGR00497">
    <property type="entry name" value="hsdM"/>
    <property type="match status" value="1"/>
</dbReference>
<dbReference type="SUPFAM" id="SSF53335">
    <property type="entry name" value="S-adenosyl-L-methionine-dependent methyltransferases"/>
    <property type="match status" value="1"/>
</dbReference>
<evidence type="ECO:0000256" key="6">
    <source>
        <dbReference type="ARBA" id="ARBA00022747"/>
    </source>
</evidence>
<keyword evidence="3 11" id="KW-0489">Methyltransferase</keyword>
<evidence type="ECO:0000256" key="2">
    <source>
        <dbReference type="ARBA" id="ARBA00011900"/>
    </source>
</evidence>
<dbReference type="InterPro" id="IPR003356">
    <property type="entry name" value="DNA_methylase_A-5"/>
</dbReference>
<dbReference type="InterPro" id="IPR022749">
    <property type="entry name" value="D12N6_MeTrfase_N"/>
</dbReference>
<keyword evidence="6" id="KW-0680">Restriction system</keyword>
<evidence type="ECO:0000313" key="11">
    <source>
        <dbReference type="EMBL" id="QOQ87076.1"/>
    </source>
</evidence>
<feature type="domain" description="DNA methylase adenine-specific" evidence="9">
    <location>
        <begin position="176"/>
        <end position="484"/>
    </location>
</feature>
<dbReference type="Gene3D" id="3.40.50.150">
    <property type="entry name" value="Vaccinia Virus protein VP39"/>
    <property type="match status" value="1"/>
</dbReference>
<dbReference type="InterPro" id="IPR051537">
    <property type="entry name" value="DNA_Adenine_Mtase"/>
</dbReference>
<evidence type="ECO:0000256" key="8">
    <source>
        <dbReference type="SAM" id="Coils"/>
    </source>
</evidence>
<dbReference type="PRINTS" id="PR00507">
    <property type="entry name" value="N12N6MTFRASE"/>
</dbReference>
<dbReference type="Pfam" id="PF02384">
    <property type="entry name" value="N6_Mtase"/>
    <property type="match status" value="1"/>
</dbReference>
<evidence type="ECO:0000256" key="4">
    <source>
        <dbReference type="ARBA" id="ARBA00022679"/>
    </source>
</evidence>
<reference evidence="11 12" key="1">
    <citation type="submission" date="2020-10" db="EMBL/GenBank/DDBJ databases">
        <title>Campylobacter and Helicobacter PacBio genomes.</title>
        <authorList>
            <person name="Lane C."/>
        </authorList>
    </citation>
    <scope>NUCLEOTIDE SEQUENCE [LARGE SCALE GENOMIC DNA]</scope>
    <source>
        <strain evidence="11 12">2016D-0077</strain>
    </source>
</reference>
<evidence type="ECO:0000313" key="12">
    <source>
        <dbReference type="Proteomes" id="UP000594749"/>
    </source>
</evidence>
<dbReference type="GO" id="GO:0009307">
    <property type="term" value="P:DNA restriction-modification system"/>
    <property type="evidence" value="ECO:0007669"/>
    <property type="project" value="UniProtKB-KW"/>
</dbReference>
<dbReference type="GO" id="GO:0009007">
    <property type="term" value="F:site-specific DNA-methyltransferase (adenine-specific) activity"/>
    <property type="evidence" value="ECO:0007669"/>
    <property type="project" value="UniProtKB-EC"/>
</dbReference>
<organism evidence="11 12">
    <name type="scientific">Campylobacter corcagiensis</name>
    <dbReference type="NCBI Taxonomy" id="1448857"/>
    <lineage>
        <taxon>Bacteria</taxon>
        <taxon>Pseudomonadati</taxon>
        <taxon>Campylobacterota</taxon>
        <taxon>Epsilonproteobacteria</taxon>
        <taxon>Campylobacterales</taxon>
        <taxon>Campylobacteraceae</taxon>
        <taxon>Campylobacter</taxon>
    </lineage>
</organism>
<dbReference type="REBASE" id="451277">
    <property type="entry name" value="M.Cco77ORF7645P"/>
</dbReference>
<evidence type="ECO:0000259" key="10">
    <source>
        <dbReference type="Pfam" id="PF12161"/>
    </source>
</evidence>
<protein>
    <recommendedName>
        <fullName evidence="2">site-specific DNA-methyltransferase (adenine-specific)</fullName>
        <ecNumber evidence="2">2.1.1.72</ecNumber>
    </recommendedName>
</protein>
<dbReference type="EC" id="2.1.1.72" evidence="2"/>